<name>A0A7W9BI84_9RHOB</name>
<gene>
    <name evidence="2" type="primary">def</name>
    <name evidence="3" type="ORF">FHS72_000630</name>
</gene>
<evidence type="ECO:0000313" key="4">
    <source>
        <dbReference type="Proteomes" id="UP000535415"/>
    </source>
</evidence>
<dbReference type="GO" id="GO:0046872">
    <property type="term" value="F:metal ion binding"/>
    <property type="evidence" value="ECO:0007669"/>
    <property type="project" value="UniProtKB-KW"/>
</dbReference>
<dbReference type="PIRSF" id="PIRSF004749">
    <property type="entry name" value="Pep_def"/>
    <property type="match status" value="1"/>
</dbReference>
<comment type="function">
    <text evidence="2">Removes the formyl group from the N-terminal Met of newly synthesized proteins. Requires at least a dipeptide for an efficient rate of reaction. N-terminal L-methionine is a prerequisite for activity but the enzyme has broad specificity at other positions.</text>
</comment>
<comment type="similarity">
    <text evidence="1 2">Belongs to the polypeptide deformylase family.</text>
</comment>
<dbReference type="InterPro" id="IPR023635">
    <property type="entry name" value="Peptide_deformylase"/>
</dbReference>
<organism evidence="3 4">
    <name type="scientific">Yoonia ponticola</name>
    <dbReference type="NCBI Taxonomy" id="1524255"/>
    <lineage>
        <taxon>Bacteria</taxon>
        <taxon>Pseudomonadati</taxon>
        <taxon>Pseudomonadota</taxon>
        <taxon>Alphaproteobacteria</taxon>
        <taxon>Rhodobacterales</taxon>
        <taxon>Paracoccaceae</taxon>
        <taxon>Yoonia</taxon>
    </lineage>
</organism>
<dbReference type="CDD" id="cd00487">
    <property type="entry name" value="Pep_deformylase"/>
    <property type="match status" value="1"/>
</dbReference>
<dbReference type="NCBIfam" id="TIGR00079">
    <property type="entry name" value="pept_deformyl"/>
    <property type="match status" value="1"/>
</dbReference>
<dbReference type="Gene3D" id="3.90.45.10">
    <property type="entry name" value="Peptide deformylase"/>
    <property type="match status" value="1"/>
</dbReference>
<comment type="cofactor">
    <cofactor evidence="2">
        <name>Fe(2+)</name>
        <dbReference type="ChEBI" id="CHEBI:29033"/>
    </cofactor>
    <text evidence="2">Binds 1 Fe(2+) ion.</text>
</comment>
<keyword evidence="4" id="KW-1185">Reference proteome</keyword>
<evidence type="ECO:0000313" key="3">
    <source>
        <dbReference type="EMBL" id="MBB5721023.1"/>
    </source>
</evidence>
<dbReference type="NCBIfam" id="NF001159">
    <property type="entry name" value="PRK00150.1-3"/>
    <property type="match status" value="1"/>
</dbReference>
<dbReference type="Proteomes" id="UP000535415">
    <property type="component" value="Unassembled WGS sequence"/>
</dbReference>
<dbReference type="PRINTS" id="PR01576">
    <property type="entry name" value="PDEFORMYLASE"/>
</dbReference>
<keyword evidence="2" id="KW-0408">Iron</keyword>
<dbReference type="AlphaFoldDB" id="A0A7W9BI84"/>
<protein>
    <recommendedName>
        <fullName evidence="2">Peptide deformylase</fullName>
        <shortName evidence="2">PDF</shortName>
        <ecNumber evidence="2">3.5.1.88</ecNumber>
    </recommendedName>
    <alternativeName>
        <fullName evidence="2">Polypeptide deformylase</fullName>
    </alternativeName>
</protein>
<comment type="catalytic activity">
    <reaction evidence="2">
        <text>N-terminal N-formyl-L-methionyl-[peptide] + H2O = N-terminal L-methionyl-[peptide] + formate</text>
        <dbReference type="Rhea" id="RHEA:24420"/>
        <dbReference type="Rhea" id="RHEA-COMP:10639"/>
        <dbReference type="Rhea" id="RHEA-COMP:10640"/>
        <dbReference type="ChEBI" id="CHEBI:15377"/>
        <dbReference type="ChEBI" id="CHEBI:15740"/>
        <dbReference type="ChEBI" id="CHEBI:49298"/>
        <dbReference type="ChEBI" id="CHEBI:64731"/>
        <dbReference type="EC" id="3.5.1.88"/>
    </reaction>
</comment>
<feature type="binding site" evidence="2">
    <location>
        <position position="140"/>
    </location>
    <ligand>
        <name>Fe cation</name>
        <dbReference type="ChEBI" id="CHEBI:24875"/>
    </ligand>
</feature>
<dbReference type="HAMAP" id="MF_00163">
    <property type="entry name" value="Pep_deformylase"/>
    <property type="match status" value="1"/>
</dbReference>
<dbReference type="Pfam" id="PF01327">
    <property type="entry name" value="Pep_deformylase"/>
    <property type="match status" value="1"/>
</dbReference>
<reference evidence="3 4" key="1">
    <citation type="submission" date="2020-08" db="EMBL/GenBank/DDBJ databases">
        <title>Genomic Encyclopedia of Type Strains, Phase IV (KMG-IV): sequencing the most valuable type-strain genomes for metagenomic binning, comparative biology and taxonomic classification.</title>
        <authorList>
            <person name="Goeker M."/>
        </authorList>
    </citation>
    <scope>NUCLEOTIDE SEQUENCE [LARGE SCALE GENOMIC DNA]</scope>
    <source>
        <strain evidence="3 4">DSM 101064</strain>
    </source>
</reference>
<keyword evidence="2" id="KW-0479">Metal-binding</keyword>
<evidence type="ECO:0000256" key="1">
    <source>
        <dbReference type="ARBA" id="ARBA00010759"/>
    </source>
</evidence>
<comment type="caution">
    <text evidence="3">The sequence shown here is derived from an EMBL/GenBank/DDBJ whole genome shotgun (WGS) entry which is preliminary data.</text>
</comment>
<dbReference type="PANTHER" id="PTHR10458:SF22">
    <property type="entry name" value="PEPTIDE DEFORMYLASE"/>
    <property type="match status" value="1"/>
</dbReference>
<keyword evidence="2" id="KW-0648">Protein biosynthesis</keyword>
<dbReference type="InterPro" id="IPR036821">
    <property type="entry name" value="Peptide_deformylase_sf"/>
</dbReference>
<dbReference type="RefSeq" id="WP_183525449.1">
    <property type="nucleotide sequence ID" value="NZ_JACIJM010000002.1"/>
</dbReference>
<dbReference type="EMBL" id="JACIJM010000002">
    <property type="protein sequence ID" value="MBB5721023.1"/>
    <property type="molecule type" value="Genomic_DNA"/>
</dbReference>
<feature type="binding site" evidence="2">
    <location>
        <position position="136"/>
    </location>
    <ligand>
        <name>Fe cation</name>
        <dbReference type="ChEBI" id="CHEBI:24875"/>
    </ligand>
</feature>
<proteinExistence type="inferred from homology"/>
<dbReference type="EC" id="3.5.1.88" evidence="2"/>
<dbReference type="PANTHER" id="PTHR10458">
    <property type="entry name" value="PEPTIDE DEFORMYLASE"/>
    <property type="match status" value="1"/>
</dbReference>
<sequence>MAVMPIVQAPDARLAAVCAEVAVFDDALIALADDMLATMYAANGRGIAAPQVGVLQRVFVMDATWKEADPQPVIFVNPEIVSVSDETSTLAEGCLSISGDLIDVTRPASVVLRWRDVDGGFLEASFDGFSAACVQHEIDHLNGILITDKRA</sequence>
<dbReference type="GO" id="GO:0042586">
    <property type="term" value="F:peptide deformylase activity"/>
    <property type="evidence" value="ECO:0007669"/>
    <property type="project" value="UniProtKB-UniRule"/>
</dbReference>
<evidence type="ECO:0000256" key="2">
    <source>
        <dbReference type="HAMAP-Rule" id="MF_00163"/>
    </source>
</evidence>
<dbReference type="SUPFAM" id="SSF56420">
    <property type="entry name" value="Peptide deformylase"/>
    <property type="match status" value="1"/>
</dbReference>
<feature type="binding site" evidence="2">
    <location>
        <position position="94"/>
    </location>
    <ligand>
        <name>Fe cation</name>
        <dbReference type="ChEBI" id="CHEBI:24875"/>
    </ligand>
</feature>
<accession>A0A7W9BI84</accession>
<dbReference type="GO" id="GO:0006412">
    <property type="term" value="P:translation"/>
    <property type="evidence" value="ECO:0007669"/>
    <property type="project" value="UniProtKB-UniRule"/>
</dbReference>
<keyword evidence="2 3" id="KW-0378">Hydrolase</keyword>
<feature type="active site" evidence="2">
    <location>
        <position position="137"/>
    </location>
</feature>